<dbReference type="EMBL" id="AYZJ01000034">
    <property type="protein sequence ID" value="KRN22215.1"/>
    <property type="molecule type" value="Genomic_DNA"/>
</dbReference>
<dbReference type="AlphaFoldDB" id="A0A0R2F9I8"/>
<gene>
    <name evidence="1" type="ORF">FC75_GL001851</name>
</gene>
<sequence>MKKVFGGIAAVLVVIIGFWGYNYWRTTYQTTTAYAKVTTVTKKKAVENGKDYKVNGQQYYYYDYDLTWVTASGDTRDLGYETKQAPDGPMPYAQGQYLTAKISQKRVVAGPSLIDAAKLPASVKAKLN</sequence>
<accession>A0A0R2F9I8</accession>
<dbReference type="RefSeq" id="WP_056989523.1">
    <property type="nucleotide sequence ID" value="NZ_AYZJ01000034.1"/>
</dbReference>
<proteinExistence type="predicted"/>
<dbReference type="InterPro" id="IPR006542">
    <property type="entry name" value="DUF1093"/>
</dbReference>
<comment type="caution">
    <text evidence="1">The sequence shown here is derived from an EMBL/GenBank/DDBJ whole genome shotgun (WGS) entry which is preliminary data.</text>
</comment>
<keyword evidence="2" id="KW-1185">Reference proteome</keyword>
<protein>
    <recommendedName>
        <fullName evidence="3">DUF1093 domain-containing protein</fullName>
    </recommendedName>
</protein>
<dbReference type="Proteomes" id="UP000050865">
    <property type="component" value="Unassembled WGS sequence"/>
</dbReference>
<name>A0A0R2F9I8_9LACO</name>
<evidence type="ECO:0008006" key="3">
    <source>
        <dbReference type="Google" id="ProtNLM"/>
    </source>
</evidence>
<dbReference type="SUPFAM" id="SSF159121">
    <property type="entry name" value="BC4932-like"/>
    <property type="match status" value="1"/>
</dbReference>
<dbReference type="STRING" id="1423730.FC75_GL001851"/>
<dbReference type="InterPro" id="IPR036166">
    <property type="entry name" value="YxeA-like_sf"/>
</dbReference>
<organism evidence="1 2">
    <name type="scientific">Lacticaseibacillus camelliae DSM 22697 = JCM 13995</name>
    <dbReference type="NCBI Taxonomy" id="1423730"/>
    <lineage>
        <taxon>Bacteria</taxon>
        <taxon>Bacillati</taxon>
        <taxon>Bacillota</taxon>
        <taxon>Bacilli</taxon>
        <taxon>Lactobacillales</taxon>
        <taxon>Lactobacillaceae</taxon>
        <taxon>Lacticaseibacillus</taxon>
    </lineage>
</organism>
<evidence type="ECO:0000313" key="1">
    <source>
        <dbReference type="EMBL" id="KRN22215.1"/>
    </source>
</evidence>
<dbReference type="Pfam" id="PF06486">
    <property type="entry name" value="DUF1093"/>
    <property type="match status" value="1"/>
</dbReference>
<reference evidence="1 2" key="1">
    <citation type="journal article" date="2015" name="Genome Announc.">
        <title>Expanding the biotechnology potential of lactobacilli through comparative genomics of 213 strains and associated genera.</title>
        <authorList>
            <person name="Sun Z."/>
            <person name="Harris H.M."/>
            <person name="McCann A."/>
            <person name="Guo C."/>
            <person name="Argimon S."/>
            <person name="Zhang W."/>
            <person name="Yang X."/>
            <person name="Jeffery I.B."/>
            <person name="Cooney J.C."/>
            <person name="Kagawa T.F."/>
            <person name="Liu W."/>
            <person name="Song Y."/>
            <person name="Salvetti E."/>
            <person name="Wrobel A."/>
            <person name="Rasinkangas P."/>
            <person name="Parkhill J."/>
            <person name="Rea M.C."/>
            <person name="O'Sullivan O."/>
            <person name="Ritari J."/>
            <person name="Douillard F.P."/>
            <person name="Paul Ross R."/>
            <person name="Yang R."/>
            <person name="Briner A.E."/>
            <person name="Felis G.E."/>
            <person name="de Vos W.M."/>
            <person name="Barrangou R."/>
            <person name="Klaenhammer T.R."/>
            <person name="Caufield P.W."/>
            <person name="Cui Y."/>
            <person name="Zhang H."/>
            <person name="O'Toole P.W."/>
        </authorList>
    </citation>
    <scope>NUCLEOTIDE SEQUENCE [LARGE SCALE GENOMIC DNA]</scope>
    <source>
        <strain evidence="1 2">DSM 22697</strain>
    </source>
</reference>
<evidence type="ECO:0000313" key="2">
    <source>
        <dbReference type="Proteomes" id="UP000050865"/>
    </source>
</evidence>
<dbReference type="PATRIC" id="fig|1423730.4.peg.1927"/>
<dbReference type="Gene3D" id="2.40.50.480">
    <property type="match status" value="1"/>
</dbReference>